<dbReference type="InterPro" id="IPR050261">
    <property type="entry name" value="FrsA_esterase"/>
</dbReference>
<dbReference type="Pfam" id="PF01738">
    <property type="entry name" value="DLH"/>
    <property type="match status" value="1"/>
</dbReference>
<sequence length="319" mass="33274">MGETGAVPAGAAAAAAVAALTLGVLPTLPAGRLARDARWGAAVRAAWAADPEIRALPRRGAELAVTELPYEHAGVRLHGLLVCHDAGAAPRRAPGVILAHTGAGPRDLFLLWRASALAARGHVVLVADLFGDEDGAAWDAPFSRARMDELRADRALLGDRLGAALSMLRADERVDGARCAALGWCLGGRAALDLARRGADLRAAVSFHGVLDALPDELLAPHVRARVLVCDGDLDPLQSDGGRAAMREQLRRAGADFEVVTYGRAAHGFTCPAQRLNDADGFDFEPMAAARAWEGARTFLRDALDPDGDGAPAVGVGHN</sequence>
<feature type="transmembrane region" description="Helical" evidence="1">
    <location>
        <begin position="6"/>
        <end position="28"/>
    </location>
</feature>
<dbReference type="Gene3D" id="3.40.50.1820">
    <property type="entry name" value="alpha/beta hydrolase"/>
    <property type="match status" value="1"/>
</dbReference>
<dbReference type="OrthoDB" id="17560at2759"/>
<dbReference type="InterPro" id="IPR029058">
    <property type="entry name" value="AB_hydrolase_fold"/>
</dbReference>
<evidence type="ECO:0000313" key="3">
    <source>
        <dbReference type="EMBL" id="KAG8460804.1"/>
    </source>
</evidence>
<keyword evidence="1" id="KW-1133">Transmembrane helix</keyword>
<dbReference type="SUPFAM" id="SSF53474">
    <property type="entry name" value="alpha/beta-Hydrolases"/>
    <property type="match status" value="1"/>
</dbReference>
<comment type="caution">
    <text evidence="3">The sequence shown here is derived from an EMBL/GenBank/DDBJ whole genome shotgun (WGS) entry which is preliminary data.</text>
</comment>
<organism evidence="3 4">
    <name type="scientific">Diacronema lutheri</name>
    <name type="common">Unicellular marine alga</name>
    <name type="synonym">Monochrysis lutheri</name>
    <dbReference type="NCBI Taxonomy" id="2081491"/>
    <lineage>
        <taxon>Eukaryota</taxon>
        <taxon>Haptista</taxon>
        <taxon>Haptophyta</taxon>
        <taxon>Pavlovophyceae</taxon>
        <taxon>Pavlovales</taxon>
        <taxon>Pavlovaceae</taxon>
        <taxon>Diacronema</taxon>
    </lineage>
</organism>
<dbReference type="EMBL" id="JAGTXO010000030">
    <property type="protein sequence ID" value="KAG8460804.1"/>
    <property type="molecule type" value="Genomic_DNA"/>
</dbReference>
<dbReference type="PANTHER" id="PTHR22946">
    <property type="entry name" value="DIENELACTONE HYDROLASE DOMAIN-CONTAINING PROTEIN-RELATED"/>
    <property type="match status" value="1"/>
</dbReference>
<dbReference type="OMA" id="SHAKAMH"/>
<proteinExistence type="predicted"/>
<protein>
    <recommendedName>
        <fullName evidence="2">Dienelactone hydrolase domain-containing protein</fullName>
    </recommendedName>
</protein>
<dbReference type="PANTHER" id="PTHR22946:SF0">
    <property type="entry name" value="DIENELACTONE HYDROLASE DOMAIN-CONTAINING PROTEIN"/>
    <property type="match status" value="1"/>
</dbReference>
<dbReference type="Proteomes" id="UP000751190">
    <property type="component" value="Unassembled WGS sequence"/>
</dbReference>
<accession>A0A8J5XH78</accession>
<dbReference type="AlphaFoldDB" id="A0A8J5XH78"/>
<reference evidence="3" key="1">
    <citation type="submission" date="2021-05" db="EMBL/GenBank/DDBJ databases">
        <title>The genome of the haptophyte Pavlova lutheri (Diacronema luteri, Pavlovales) - a model for lipid biosynthesis in eukaryotic algae.</title>
        <authorList>
            <person name="Hulatt C.J."/>
            <person name="Posewitz M.C."/>
        </authorList>
    </citation>
    <scope>NUCLEOTIDE SEQUENCE</scope>
    <source>
        <strain evidence="3">NIVA-4/92</strain>
    </source>
</reference>
<dbReference type="GO" id="GO:0016787">
    <property type="term" value="F:hydrolase activity"/>
    <property type="evidence" value="ECO:0007669"/>
    <property type="project" value="InterPro"/>
</dbReference>
<gene>
    <name evidence="3" type="ORF">KFE25_010859</name>
</gene>
<name>A0A8J5XH78_DIALT</name>
<evidence type="ECO:0000259" key="2">
    <source>
        <dbReference type="Pfam" id="PF01738"/>
    </source>
</evidence>
<keyword evidence="4" id="KW-1185">Reference proteome</keyword>
<evidence type="ECO:0000313" key="4">
    <source>
        <dbReference type="Proteomes" id="UP000751190"/>
    </source>
</evidence>
<keyword evidence="1" id="KW-0812">Transmembrane</keyword>
<dbReference type="InterPro" id="IPR002925">
    <property type="entry name" value="Dienelactn_hydro"/>
</dbReference>
<evidence type="ECO:0000256" key="1">
    <source>
        <dbReference type="SAM" id="Phobius"/>
    </source>
</evidence>
<keyword evidence="1" id="KW-0472">Membrane</keyword>
<feature type="domain" description="Dienelactone hydrolase" evidence="2">
    <location>
        <begin position="90"/>
        <end position="302"/>
    </location>
</feature>